<comment type="caution">
    <text evidence="3">The sequence shown here is derived from an EMBL/GenBank/DDBJ whole genome shotgun (WGS) entry which is preliminary data.</text>
</comment>
<dbReference type="InterPro" id="IPR013785">
    <property type="entry name" value="Aldolase_TIM"/>
</dbReference>
<dbReference type="SUPFAM" id="SSF51569">
    <property type="entry name" value="Aldolase"/>
    <property type="match status" value="1"/>
</dbReference>
<dbReference type="PANTHER" id="PTHR42880:SF1">
    <property type="entry name" value="ISOPROPYLMALATE_HOMOCITRATE_CITRAMALATE SYNTHASE FAMILY PROTEIN"/>
    <property type="match status" value="1"/>
</dbReference>
<dbReference type="Proteomes" id="UP000291269">
    <property type="component" value="Unassembled WGS sequence"/>
</dbReference>
<proteinExistence type="predicted"/>
<dbReference type="EMBL" id="SDOZ01000002">
    <property type="protein sequence ID" value="RXZ62084.1"/>
    <property type="molecule type" value="Genomic_DNA"/>
</dbReference>
<feature type="domain" description="Pyruvate carboxyltransferase" evidence="2">
    <location>
        <begin position="56"/>
        <end position="326"/>
    </location>
</feature>
<dbReference type="GO" id="GO:0016740">
    <property type="term" value="F:transferase activity"/>
    <property type="evidence" value="ECO:0007669"/>
    <property type="project" value="UniProtKB-KW"/>
</dbReference>
<evidence type="ECO:0000259" key="2">
    <source>
        <dbReference type="PROSITE" id="PS50991"/>
    </source>
</evidence>
<keyword evidence="1" id="KW-0808">Transferase</keyword>
<dbReference type="Gene3D" id="3.20.20.70">
    <property type="entry name" value="Aldolase class I"/>
    <property type="match status" value="1"/>
</dbReference>
<dbReference type="PROSITE" id="PS50991">
    <property type="entry name" value="PYR_CT"/>
    <property type="match status" value="1"/>
</dbReference>
<sequence length="468" mass="52962">MISYRPGRNLLEEDPYQYELQDVKEPELFRDLYSYDAIPKTVFNYRNVPMQMPAEIWITDTTFRDGQQSTSPFTVKQIVDIYKLMARLGGKRGIVRQSEFFLYSDKDRAALKECQDLGLKFPEITTWIRANEKDFELVKDAGVAETGILVSCSDYHIFKKMNLTRAQAMDKYLGIVKSALSHGIRPRCHFEDITRADFYGFVVPFANELMNLSKESGIPVKVRMCDTMGFGVTYPGTSLPRSVQGIVYGLNHHAGVPSELLEWHGHNDFYKVVVNAATAWLYGASAVNCSLLGIGERTGNCPLEAMAIEYASLRGTDDGMDFTAITDIARYFEDELGYIIPHNTPFVGRSFNATRAGIHADGMLKDPEIYNIFDTAKILNRPARVSINNASGLAGIAYWINDYYFLPDEHKIDKKDDLVVKIKEIIDAEYAAGRNSIWGDDELDSIIRSIDHNKHREFVAFGRVKKGN</sequence>
<dbReference type="CDD" id="cd07947">
    <property type="entry name" value="DRE_TIM_Re_CS"/>
    <property type="match status" value="1"/>
</dbReference>
<evidence type="ECO:0000313" key="3">
    <source>
        <dbReference type="EMBL" id="RXZ62084.1"/>
    </source>
</evidence>
<organism evidence="3 4">
    <name type="scientific">Candidatus Borkfalkia ceftriaxoniphila</name>
    <dbReference type="NCBI Taxonomy" id="2508949"/>
    <lineage>
        <taxon>Bacteria</taxon>
        <taxon>Bacillati</taxon>
        <taxon>Bacillota</taxon>
        <taxon>Clostridia</taxon>
        <taxon>Christensenellales</taxon>
        <taxon>Christensenellaceae</taxon>
        <taxon>Candidatus Borkfalkia</taxon>
    </lineage>
</organism>
<dbReference type="RefSeq" id="WP_129225429.1">
    <property type="nucleotide sequence ID" value="NZ_SDOZ01000002.1"/>
</dbReference>
<dbReference type="Pfam" id="PF00682">
    <property type="entry name" value="HMGL-like"/>
    <property type="match status" value="1"/>
</dbReference>
<reference evidence="3 4" key="1">
    <citation type="journal article" date="2019" name="Gut">
        <title>Antibiotics-induced monodominance of a novel gut bacterial order.</title>
        <authorList>
            <person name="Hildebrand F."/>
            <person name="Moitinho-Silva L."/>
            <person name="Blasche S."/>
            <person name="Jahn M.T."/>
            <person name="Gossmann T.I."/>
            <person name="Heuerta-Cepas J."/>
            <person name="Hercog R."/>
            <person name="Luetge M."/>
            <person name="Bahram M."/>
            <person name="Pryszlak A."/>
            <person name="Alves R.J."/>
            <person name="Waszak S.M."/>
            <person name="Zhu A."/>
            <person name="Ye L."/>
            <person name="Costea P.I."/>
            <person name="Aalvink S."/>
            <person name="Belzer C."/>
            <person name="Forslund S.K."/>
            <person name="Sunagawa S."/>
            <person name="Hentschel U."/>
            <person name="Merten C."/>
            <person name="Patil K.R."/>
            <person name="Benes V."/>
            <person name="Bork P."/>
        </authorList>
    </citation>
    <scope>NUCLEOTIDE SEQUENCE [LARGE SCALE GENOMIC DNA]</scope>
    <source>
        <strain evidence="3 4">HDS1380</strain>
    </source>
</reference>
<keyword evidence="4" id="KW-1185">Reference proteome</keyword>
<dbReference type="AlphaFoldDB" id="A0A4Q2KBX5"/>
<evidence type="ECO:0000256" key="1">
    <source>
        <dbReference type="ARBA" id="ARBA00022679"/>
    </source>
</evidence>
<dbReference type="OrthoDB" id="9804858at2"/>
<evidence type="ECO:0000313" key="4">
    <source>
        <dbReference type="Proteomes" id="UP000291269"/>
    </source>
</evidence>
<gene>
    <name evidence="3" type="ORF">ESZ91_06745</name>
</gene>
<protein>
    <submittedName>
        <fullName evidence="3">2-isopropylmalate synthase</fullName>
    </submittedName>
</protein>
<accession>A0A4Q2KBX5</accession>
<name>A0A4Q2KBX5_9FIRM</name>
<dbReference type="PANTHER" id="PTHR42880">
    <property type="entry name" value="HOMOCITRATE SYNTHASE"/>
    <property type="match status" value="1"/>
</dbReference>
<dbReference type="InterPro" id="IPR000891">
    <property type="entry name" value="PYR_CT"/>
</dbReference>